<gene>
    <name evidence="4" type="ORF">HannXRQ_Chr17g0535091</name>
    <name evidence="3" type="ORF">HanXRQr2_Chr17g0781061</name>
</gene>
<feature type="region of interest" description="Disordered" evidence="2">
    <location>
        <begin position="115"/>
        <end position="135"/>
    </location>
</feature>
<keyword evidence="1" id="KW-0175">Coiled coil</keyword>
<dbReference type="EMBL" id="CM007906">
    <property type="protein sequence ID" value="OTF84988.1"/>
    <property type="molecule type" value="Genomic_DNA"/>
</dbReference>
<dbReference type="OMA" id="HNEEWEL"/>
<keyword evidence="5" id="KW-1185">Reference proteome</keyword>
<dbReference type="PANTHER" id="PTHR34380:SF1">
    <property type="entry name" value="OS01G0221300 PROTEIN"/>
    <property type="match status" value="1"/>
</dbReference>
<dbReference type="OrthoDB" id="1899721at2759"/>
<reference evidence="3 5" key="1">
    <citation type="journal article" date="2017" name="Nature">
        <title>The sunflower genome provides insights into oil metabolism, flowering and Asterid evolution.</title>
        <authorList>
            <person name="Badouin H."/>
            <person name="Gouzy J."/>
            <person name="Grassa C.J."/>
            <person name="Murat F."/>
            <person name="Staton S.E."/>
            <person name="Cottret L."/>
            <person name="Lelandais-Briere C."/>
            <person name="Owens G.L."/>
            <person name="Carrere S."/>
            <person name="Mayjonade B."/>
            <person name="Legrand L."/>
            <person name="Gill N."/>
            <person name="Kane N.C."/>
            <person name="Bowers J.E."/>
            <person name="Hubner S."/>
            <person name="Bellec A."/>
            <person name="Berard A."/>
            <person name="Berges H."/>
            <person name="Blanchet N."/>
            <person name="Boniface M.C."/>
            <person name="Brunel D."/>
            <person name="Catrice O."/>
            <person name="Chaidir N."/>
            <person name="Claudel C."/>
            <person name="Donnadieu C."/>
            <person name="Faraut T."/>
            <person name="Fievet G."/>
            <person name="Helmstetter N."/>
            <person name="King M."/>
            <person name="Knapp S.J."/>
            <person name="Lai Z."/>
            <person name="Le Paslier M.C."/>
            <person name="Lippi Y."/>
            <person name="Lorenzon L."/>
            <person name="Mandel J.R."/>
            <person name="Marage G."/>
            <person name="Marchand G."/>
            <person name="Marquand E."/>
            <person name="Bret-Mestries E."/>
            <person name="Morien E."/>
            <person name="Nambeesan S."/>
            <person name="Nguyen T."/>
            <person name="Pegot-Espagnet P."/>
            <person name="Pouilly N."/>
            <person name="Raftis F."/>
            <person name="Sallet E."/>
            <person name="Schiex T."/>
            <person name="Thomas J."/>
            <person name="Vandecasteele C."/>
            <person name="Vares D."/>
            <person name="Vear F."/>
            <person name="Vautrin S."/>
            <person name="Crespi M."/>
            <person name="Mangin B."/>
            <person name="Burke J.M."/>
            <person name="Salse J."/>
            <person name="Munos S."/>
            <person name="Vincourt P."/>
            <person name="Rieseberg L.H."/>
            <person name="Langlade N.B."/>
        </authorList>
    </citation>
    <scope>NUCLEOTIDE SEQUENCE [LARGE SCALE GENOMIC DNA]</scope>
    <source>
        <strain evidence="5">cv. SF193</strain>
        <tissue evidence="3">Leaves</tissue>
    </source>
</reference>
<evidence type="ECO:0000313" key="5">
    <source>
        <dbReference type="Proteomes" id="UP000215914"/>
    </source>
</evidence>
<protein>
    <submittedName>
        <fullName evidence="4">Uncharacterized protein</fullName>
    </submittedName>
</protein>
<dbReference type="EMBL" id="MNCJ02000332">
    <property type="protein sequence ID" value="KAF5753523.1"/>
    <property type="molecule type" value="Genomic_DNA"/>
</dbReference>
<proteinExistence type="predicted"/>
<dbReference type="PANTHER" id="PTHR34380">
    <property type="entry name" value="BNAA03G12380D PROTEIN"/>
    <property type="match status" value="1"/>
</dbReference>
<reference evidence="4" key="2">
    <citation type="submission" date="2017-02" db="EMBL/GenBank/DDBJ databases">
        <title>Sunflower complete genome.</title>
        <authorList>
            <person name="Langlade N."/>
            <person name="Munos S."/>
        </authorList>
    </citation>
    <scope>NUCLEOTIDE SEQUENCE [LARGE SCALE GENOMIC DNA]</scope>
    <source>
        <tissue evidence="4">Leaves</tissue>
    </source>
</reference>
<feature type="coiled-coil region" evidence="1">
    <location>
        <begin position="30"/>
        <end position="96"/>
    </location>
</feature>
<dbReference type="Proteomes" id="UP000215914">
    <property type="component" value="Chromosome 17"/>
</dbReference>
<sequence>MGFKNDNPTVEDLILQLQSSFFSAEFQQVAKTLTEREEHIKDEYLKLNKKVEEEKDAIFKENLKLHDQLKKKEEEIGAMKKLIDEYERKVRVYENRFDDKGLGLEKKAKESMGSSLNLAESCRPPGFTTKEGSKRKLEVKSHEIINIDDDDDQGKRVTDEVKREYKYNTYDDDLQVISSAKRRRAASEIKTTPGSKETKKITKKIELDSPEEPDSGSDTEKINKAYMSSISKVKKHNEEWELESDMVKDLEKDDELCLNGVCALHRQRIIVHGADTDRLSTLGRKLIDGDSQNKLKKKASELNQYDLKDCRMFAKKYSLQLFNIYQDKSDPFFPTSRSQEKRSDV</sequence>
<name>A0A251RKR9_HELAN</name>
<dbReference type="Gramene" id="mRNA:HanXRQr2_Chr17g0781061">
    <property type="protein sequence ID" value="mRNA:HanXRQr2_Chr17g0781061"/>
    <property type="gene ID" value="HanXRQr2_Chr17g0781061"/>
</dbReference>
<evidence type="ECO:0000256" key="2">
    <source>
        <dbReference type="SAM" id="MobiDB-lite"/>
    </source>
</evidence>
<evidence type="ECO:0000313" key="4">
    <source>
        <dbReference type="EMBL" id="OTF84988.1"/>
    </source>
</evidence>
<evidence type="ECO:0000256" key="1">
    <source>
        <dbReference type="SAM" id="Coils"/>
    </source>
</evidence>
<evidence type="ECO:0000313" key="3">
    <source>
        <dbReference type="EMBL" id="KAF5753523.1"/>
    </source>
</evidence>
<dbReference type="InParanoid" id="A0A251RKR9"/>
<reference evidence="3" key="3">
    <citation type="submission" date="2020-06" db="EMBL/GenBank/DDBJ databases">
        <title>Helianthus annuus Genome sequencing and assembly Release 2.</title>
        <authorList>
            <person name="Gouzy J."/>
            <person name="Langlade N."/>
            <person name="Munos S."/>
        </authorList>
    </citation>
    <scope>NUCLEOTIDE SEQUENCE</scope>
    <source>
        <tissue evidence="3">Leaves</tissue>
    </source>
</reference>
<organism evidence="4 5">
    <name type="scientific">Helianthus annuus</name>
    <name type="common">Common sunflower</name>
    <dbReference type="NCBI Taxonomy" id="4232"/>
    <lineage>
        <taxon>Eukaryota</taxon>
        <taxon>Viridiplantae</taxon>
        <taxon>Streptophyta</taxon>
        <taxon>Embryophyta</taxon>
        <taxon>Tracheophyta</taxon>
        <taxon>Spermatophyta</taxon>
        <taxon>Magnoliopsida</taxon>
        <taxon>eudicotyledons</taxon>
        <taxon>Gunneridae</taxon>
        <taxon>Pentapetalae</taxon>
        <taxon>asterids</taxon>
        <taxon>campanulids</taxon>
        <taxon>Asterales</taxon>
        <taxon>Asteraceae</taxon>
        <taxon>Asteroideae</taxon>
        <taxon>Heliantheae alliance</taxon>
        <taxon>Heliantheae</taxon>
        <taxon>Helianthus</taxon>
    </lineage>
</organism>
<accession>A0A251RKR9</accession>
<dbReference type="AlphaFoldDB" id="A0A251RKR9"/>